<sequence>MMTETVADRTTCWTISTKLSFRFAFILILSFVILKNNGAFPLFSLATKPILAATYQFVPWFSEHILHYHYDFKIVTNGSGDTSFDWVSLLIIVLIAAVGAIIWSIIDRKRTSYNDGYYWLTVIVRYYIAFMFINYGLIKMMHGQMPAPTLHRLMEPLGEFSPMGLAWTYFGFSKGYSFFVGLVEFLSILLLFRKTMVLGALITLATAINVMAVNYFFDVPVKMLSTALFLFAVFLLLPYLRAMYLLFFKGEAAKLVAARVPIFNSRNRRMIRDISKGILLILFGTMQFISYQASSRLLKQYMKKSPLHGIYRIDHSRAESESIPTSWRSIIFEFEGTATVRDTDYLPARESIALDTAKRTVSLNHVTFDYTRIDNGDIVLRHTQDDAIEEIWLRKVDPDKMELNKQGFRWIQEYPNNR</sequence>
<keyword evidence="1" id="KW-0812">Transmembrane</keyword>
<accession>A0ABY7WGF0</accession>
<gene>
    <name evidence="2" type="ORF">PQ465_15415</name>
</gene>
<name>A0ABY7WGF0_9SPHI</name>
<keyword evidence="1" id="KW-1133">Transmembrane helix</keyword>
<dbReference type="Proteomes" id="UP001221558">
    <property type="component" value="Chromosome"/>
</dbReference>
<reference evidence="2 3" key="1">
    <citation type="submission" date="2023-02" db="EMBL/GenBank/DDBJ databases">
        <title>Genome sequence of Sphingobacterium sp. KACC 22765.</title>
        <authorList>
            <person name="Kim S."/>
            <person name="Heo J."/>
            <person name="Kwon S.-W."/>
        </authorList>
    </citation>
    <scope>NUCLEOTIDE SEQUENCE [LARGE SCALE GENOMIC DNA]</scope>
    <source>
        <strain evidence="2 3">KACC 22765</strain>
    </source>
</reference>
<keyword evidence="3" id="KW-1185">Reference proteome</keyword>
<feature type="transmembrane region" description="Helical" evidence="1">
    <location>
        <begin position="86"/>
        <end position="106"/>
    </location>
</feature>
<dbReference type="RefSeq" id="WP_274266416.1">
    <property type="nucleotide sequence ID" value="NZ_CP117880.1"/>
</dbReference>
<organism evidence="2 3">
    <name type="scientific">Sphingobacterium oryzagri</name>
    <dbReference type="NCBI Taxonomy" id="3025669"/>
    <lineage>
        <taxon>Bacteria</taxon>
        <taxon>Pseudomonadati</taxon>
        <taxon>Bacteroidota</taxon>
        <taxon>Sphingobacteriia</taxon>
        <taxon>Sphingobacteriales</taxon>
        <taxon>Sphingobacteriaceae</taxon>
        <taxon>Sphingobacterium</taxon>
    </lineage>
</organism>
<dbReference type="EMBL" id="CP117880">
    <property type="protein sequence ID" value="WDF67689.1"/>
    <property type="molecule type" value="Genomic_DNA"/>
</dbReference>
<feature type="transmembrane region" description="Helical" evidence="1">
    <location>
        <begin position="175"/>
        <end position="192"/>
    </location>
</feature>
<feature type="transmembrane region" description="Helical" evidence="1">
    <location>
        <begin position="223"/>
        <end position="240"/>
    </location>
</feature>
<proteinExistence type="predicted"/>
<evidence type="ECO:0008006" key="4">
    <source>
        <dbReference type="Google" id="ProtNLM"/>
    </source>
</evidence>
<keyword evidence="1" id="KW-0472">Membrane</keyword>
<feature type="transmembrane region" description="Helical" evidence="1">
    <location>
        <begin position="118"/>
        <end position="138"/>
    </location>
</feature>
<evidence type="ECO:0000313" key="3">
    <source>
        <dbReference type="Proteomes" id="UP001221558"/>
    </source>
</evidence>
<protein>
    <recommendedName>
        <fullName evidence="4">DoxX family protein</fullName>
    </recommendedName>
</protein>
<feature type="transmembrane region" description="Helical" evidence="1">
    <location>
        <begin position="197"/>
        <end position="217"/>
    </location>
</feature>
<evidence type="ECO:0000313" key="2">
    <source>
        <dbReference type="EMBL" id="WDF67689.1"/>
    </source>
</evidence>
<evidence type="ECO:0000256" key="1">
    <source>
        <dbReference type="SAM" id="Phobius"/>
    </source>
</evidence>
<feature type="transmembrane region" description="Helical" evidence="1">
    <location>
        <begin position="274"/>
        <end position="293"/>
    </location>
</feature>